<dbReference type="Gene3D" id="3.40.50.300">
    <property type="entry name" value="P-loop containing nucleotide triphosphate hydrolases"/>
    <property type="match status" value="1"/>
</dbReference>
<dbReference type="GO" id="GO:0006777">
    <property type="term" value="P:Mo-molybdopterin cofactor biosynthetic process"/>
    <property type="evidence" value="ECO:0007669"/>
    <property type="project" value="InterPro"/>
</dbReference>
<protein>
    <submittedName>
        <fullName evidence="2">Molybdopterin-guanine dinucleotide biosynthesis protein MobB</fullName>
    </submittedName>
</protein>
<name>A0A0U2X1E2_9CREN</name>
<dbReference type="NCBIfam" id="TIGR00176">
    <property type="entry name" value="mobB"/>
    <property type="match status" value="1"/>
</dbReference>
<reference evidence="2 3" key="1">
    <citation type="submission" date="2015-12" db="EMBL/GenBank/DDBJ databases">
        <title>A stable core within a dynamic pangenome in Sulfolobus acidocaldarius.</title>
        <authorList>
            <person name="Anderson R."/>
            <person name="Kouris A."/>
            <person name="Seward C."/>
            <person name="Campbell K."/>
            <person name="Whitaker R."/>
        </authorList>
    </citation>
    <scope>NUCLEOTIDE SEQUENCE [LARGE SCALE GENOMIC DNA]</scope>
    <source>
        <strain evidence="2 3">NG05B_CO5_07</strain>
    </source>
</reference>
<dbReference type="InterPro" id="IPR004435">
    <property type="entry name" value="MobB_dom"/>
</dbReference>
<dbReference type="InterPro" id="IPR052539">
    <property type="entry name" value="MGD_biosynthesis_adapter"/>
</dbReference>
<dbReference type="PANTHER" id="PTHR40072">
    <property type="entry name" value="MOLYBDOPTERIN-GUANINE DINUCLEOTIDE BIOSYNTHESIS ADAPTER PROTEIN-RELATED"/>
    <property type="match status" value="1"/>
</dbReference>
<dbReference type="SUPFAM" id="SSF52540">
    <property type="entry name" value="P-loop containing nucleoside triphosphate hydrolases"/>
    <property type="match status" value="1"/>
</dbReference>
<evidence type="ECO:0000313" key="3">
    <source>
        <dbReference type="Proteomes" id="UP000060043"/>
    </source>
</evidence>
<dbReference type="PaxDb" id="1435377-SUSAZ_00515"/>
<dbReference type="OrthoDB" id="9014at2157"/>
<dbReference type="GO" id="GO:0005525">
    <property type="term" value="F:GTP binding"/>
    <property type="evidence" value="ECO:0007669"/>
    <property type="project" value="InterPro"/>
</dbReference>
<sequence>MQKNIMDCIIQVVGKKDSGKTSAIERAVKSLKDMGYSVTVLKHSHHSLDSPGKDTFRFKQAGADYVLFFGNDCGMFIPCDINIIYLLPTDILIIEGYKDLSLGQKIEIESPSQIESVSKRIVELGSLCNKLEGKFIVNGGNEVDISRDKMLKMLYKLLNFLNIKELSVRNS</sequence>
<dbReference type="AlphaFoldDB" id="A0A0U2X1E2"/>
<proteinExistence type="predicted"/>
<dbReference type="EMBL" id="CP013695">
    <property type="protein sequence ID" value="ALU32226.1"/>
    <property type="molecule type" value="Genomic_DNA"/>
</dbReference>
<feature type="domain" description="Molybdopterin-guanine dinucleotide biosynthesis protein B (MobB)" evidence="1">
    <location>
        <begin position="9"/>
        <end position="112"/>
    </location>
</feature>
<dbReference type="Pfam" id="PF03205">
    <property type="entry name" value="MobB"/>
    <property type="match status" value="1"/>
</dbReference>
<organism evidence="2 3">
    <name type="scientific">Sulfolobus acidocaldarius</name>
    <dbReference type="NCBI Taxonomy" id="2285"/>
    <lineage>
        <taxon>Archaea</taxon>
        <taxon>Thermoproteota</taxon>
        <taxon>Thermoprotei</taxon>
        <taxon>Sulfolobales</taxon>
        <taxon>Sulfolobaceae</taxon>
        <taxon>Sulfolobus</taxon>
    </lineage>
</organism>
<dbReference type="Proteomes" id="UP000060043">
    <property type="component" value="Chromosome"/>
</dbReference>
<dbReference type="RefSeq" id="WP_015385354.1">
    <property type="nucleotide sequence ID" value="NZ_BHWZ01000001.1"/>
</dbReference>
<accession>A0A0U2X1E2</accession>
<dbReference type="STRING" id="1435377.SUSAZ_00515"/>
<dbReference type="GeneID" id="14550637"/>
<evidence type="ECO:0000259" key="1">
    <source>
        <dbReference type="Pfam" id="PF03205"/>
    </source>
</evidence>
<dbReference type="PANTHER" id="PTHR40072:SF1">
    <property type="entry name" value="MOLYBDOPTERIN-GUANINE DINUCLEOTIDE BIOSYNTHESIS ADAPTER PROTEIN"/>
    <property type="match status" value="1"/>
</dbReference>
<dbReference type="InterPro" id="IPR027417">
    <property type="entry name" value="P-loop_NTPase"/>
</dbReference>
<evidence type="ECO:0000313" key="2">
    <source>
        <dbReference type="EMBL" id="ALU32226.1"/>
    </source>
</evidence>
<gene>
    <name evidence="2" type="ORF">ATZ20_08765</name>
</gene>